<keyword evidence="2" id="KW-1185">Reference proteome</keyword>
<name>A0ACB9N440_9MYRT</name>
<reference evidence="2" key="1">
    <citation type="journal article" date="2023" name="Front. Plant Sci.">
        <title>Chromosomal-level genome assembly of Melastoma candidum provides insights into trichome evolution.</title>
        <authorList>
            <person name="Zhong Y."/>
            <person name="Wu W."/>
            <person name="Sun C."/>
            <person name="Zou P."/>
            <person name="Liu Y."/>
            <person name="Dai S."/>
            <person name="Zhou R."/>
        </authorList>
    </citation>
    <scope>NUCLEOTIDE SEQUENCE [LARGE SCALE GENOMIC DNA]</scope>
</reference>
<dbReference type="Proteomes" id="UP001057402">
    <property type="component" value="Chromosome 8"/>
</dbReference>
<dbReference type="EMBL" id="CM042887">
    <property type="protein sequence ID" value="KAI4330379.1"/>
    <property type="molecule type" value="Genomic_DNA"/>
</dbReference>
<proteinExistence type="predicted"/>
<comment type="caution">
    <text evidence="1">The sequence shown here is derived from an EMBL/GenBank/DDBJ whole genome shotgun (WGS) entry which is preliminary data.</text>
</comment>
<organism evidence="1 2">
    <name type="scientific">Melastoma candidum</name>
    <dbReference type="NCBI Taxonomy" id="119954"/>
    <lineage>
        <taxon>Eukaryota</taxon>
        <taxon>Viridiplantae</taxon>
        <taxon>Streptophyta</taxon>
        <taxon>Embryophyta</taxon>
        <taxon>Tracheophyta</taxon>
        <taxon>Spermatophyta</taxon>
        <taxon>Magnoliopsida</taxon>
        <taxon>eudicotyledons</taxon>
        <taxon>Gunneridae</taxon>
        <taxon>Pentapetalae</taxon>
        <taxon>rosids</taxon>
        <taxon>malvids</taxon>
        <taxon>Myrtales</taxon>
        <taxon>Melastomataceae</taxon>
        <taxon>Melastomatoideae</taxon>
        <taxon>Melastomateae</taxon>
        <taxon>Melastoma</taxon>
    </lineage>
</organism>
<evidence type="ECO:0000313" key="1">
    <source>
        <dbReference type="EMBL" id="KAI4330379.1"/>
    </source>
</evidence>
<accession>A0ACB9N440</accession>
<sequence>MSRQDTGNPGPSTSQVARWPGGFPVHWFSKPIASMQYHTHSLYIEADFNEVRLKKGLVDNGATLNVLPLSTFNLFGLSRDELQATYVTISGFNGLMSKNISAIPNRLKVRRLAMSTAFFVIDVATTFNALLGRDWLHKAAAIPSTLHRELMFWLESEVEVIPAKSIPIPHINIVEMKLLAY</sequence>
<protein>
    <submittedName>
        <fullName evidence="1">Uncharacterized protein</fullName>
    </submittedName>
</protein>
<gene>
    <name evidence="1" type="ORF">MLD38_028671</name>
</gene>
<evidence type="ECO:0000313" key="2">
    <source>
        <dbReference type="Proteomes" id="UP001057402"/>
    </source>
</evidence>